<dbReference type="InterPro" id="IPR038090">
    <property type="entry name" value="Cdt1_C_WH_dom_sf"/>
</dbReference>
<dbReference type="Gene3D" id="1.10.10.1420">
    <property type="entry name" value="DNA replication factor Cdt1, C-terminal WH domain"/>
    <property type="match status" value="1"/>
</dbReference>
<dbReference type="GO" id="GO:0000278">
    <property type="term" value="P:mitotic cell cycle"/>
    <property type="evidence" value="ECO:0007669"/>
    <property type="project" value="TreeGrafter"/>
</dbReference>
<evidence type="ECO:0000259" key="4">
    <source>
        <dbReference type="SMART" id="SM01075"/>
    </source>
</evidence>
<evidence type="ECO:0000313" key="6">
    <source>
        <dbReference type="Proteomes" id="UP001222027"/>
    </source>
</evidence>
<dbReference type="AlphaFoldDB" id="A0AAV8PT42"/>
<dbReference type="Pfam" id="PF08839">
    <property type="entry name" value="CDT1"/>
    <property type="match status" value="1"/>
</dbReference>
<evidence type="ECO:0000313" key="5">
    <source>
        <dbReference type="EMBL" id="KAJ8460163.1"/>
    </source>
</evidence>
<dbReference type="GO" id="GO:0070182">
    <property type="term" value="F:DNA polymerase binding"/>
    <property type="evidence" value="ECO:0007669"/>
    <property type="project" value="TreeGrafter"/>
</dbReference>
<dbReference type="CDD" id="cd08674">
    <property type="entry name" value="Cdt1_m"/>
    <property type="match status" value="1"/>
</dbReference>
<dbReference type="InterPro" id="IPR032054">
    <property type="entry name" value="Cdt1_C"/>
</dbReference>
<feature type="region of interest" description="Disordered" evidence="3">
    <location>
        <begin position="1"/>
        <end position="45"/>
    </location>
</feature>
<dbReference type="GO" id="GO:0000076">
    <property type="term" value="P:DNA replication checkpoint signaling"/>
    <property type="evidence" value="ECO:0007669"/>
    <property type="project" value="TreeGrafter"/>
</dbReference>
<keyword evidence="2" id="KW-0131">Cell cycle</keyword>
<comment type="similarity">
    <text evidence="1">Belongs to the Cdt1 family.</text>
</comment>
<dbReference type="Proteomes" id="UP001222027">
    <property type="component" value="Unassembled WGS sequence"/>
</dbReference>
<evidence type="ECO:0000256" key="1">
    <source>
        <dbReference type="ARBA" id="ARBA00008356"/>
    </source>
</evidence>
<accession>A0AAV8PT42</accession>
<dbReference type="InterPro" id="IPR036390">
    <property type="entry name" value="WH_DNA-bd_sf"/>
</dbReference>
<keyword evidence="6" id="KW-1185">Reference proteome</keyword>
<evidence type="ECO:0000256" key="2">
    <source>
        <dbReference type="ARBA" id="ARBA00023306"/>
    </source>
</evidence>
<proteinExistence type="inferred from homology"/>
<dbReference type="GO" id="GO:0005634">
    <property type="term" value="C:nucleus"/>
    <property type="evidence" value="ECO:0007669"/>
    <property type="project" value="TreeGrafter"/>
</dbReference>
<feature type="region of interest" description="Disordered" evidence="3">
    <location>
        <begin position="58"/>
        <end position="86"/>
    </location>
</feature>
<sequence length="543" mass="60778">MDSEARPKPSVSTRKRPRSSVTPDQLWTPEKPAQHPRRARNRSVAFSLTEVRRVAMGLQRPTGPSHLEPLPVDDSGPCSTPKPSRAKTLPKLPEKYEILCEFFNCMESSIRLLRLKGSMSTFPNISTSIQSLMDRRFTYVHLAQLKHIMPEAIMIKKVLLHDETTCCIKPELQVTLQVDAVAKNIKGKSESGYSILRAVFRERLVEFFKDHPQEDEVPEEQLPHPFNPTKLSVHRSLNINADPSSTKSSSSAAIQQQCLVPSHMSQSFKRHFSRKIPILNPEKAPPLCSSEACPKDDHTTFVDSSAISNKSLLVSPISTTLPIVEGGDERDAAGSPRADNYPHEESNVQKGTPAKLVCTPLRLMTDTPEIPTSKRLRTTPSNKSVRRSARTKLFMTPEKSANECDDDGSLSASDDVLNFLPKTLLQSINVKEQKAVQEKQAGFADAIRRQKLIASLPNIFDMILLTFQSWKRSVMTKHELINKLISSHSKIVDQGEVEEQLKLLLELAPDWISEKIACNGDTLCCVTKVSNAEEIRQRLLEAE</sequence>
<dbReference type="SMART" id="SM01075">
    <property type="entry name" value="CDT1"/>
    <property type="match status" value="1"/>
</dbReference>
<feature type="region of interest" description="Disordered" evidence="3">
    <location>
        <begin position="323"/>
        <end position="349"/>
    </location>
</feature>
<dbReference type="PANTHER" id="PTHR28637">
    <property type="entry name" value="DNA REPLICATION FACTOR CDT1"/>
    <property type="match status" value="1"/>
</dbReference>
<dbReference type="SUPFAM" id="SSF46785">
    <property type="entry name" value="Winged helix' DNA-binding domain"/>
    <property type="match status" value="1"/>
</dbReference>
<dbReference type="GO" id="GO:0003677">
    <property type="term" value="F:DNA binding"/>
    <property type="evidence" value="ECO:0007669"/>
    <property type="project" value="InterPro"/>
</dbReference>
<dbReference type="PANTHER" id="PTHR28637:SF1">
    <property type="entry name" value="DNA REPLICATION FACTOR CDT1"/>
    <property type="match status" value="1"/>
</dbReference>
<dbReference type="InterPro" id="IPR045173">
    <property type="entry name" value="Cdt1"/>
</dbReference>
<feature type="domain" description="CDT1 Geminin-binding" evidence="4">
    <location>
        <begin position="92"/>
        <end position="224"/>
    </location>
</feature>
<reference evidence="5 6" key="1">
    <citation type="submission" date="2022-12" db="EMBL/GenBank/DDBJ databases">
        <title>Chromosome-scale assembly of the Ensete ventricosum genome.</title>
        <authorList>
            <person name="Dussert Y."/>
            <person name="Stocks J."/>
            <person name="Wendawek A."/>
            <person name="Woldeyes F."/>
            <person name="Nichols R.A."/>
            <person name="Borrell J.S."/>
        </authorList>
    </citation>
    <scope>NUCLEOTIDE SEQUENCE [LARGE SCALE GENOMIC DNA]</scope>
    <source>
        <strain evidence="6">cv. Maze</strain>
        <tissue evidence="5">Seeds</tissue>
    </source>
</reference>
<dbReference type="FunFam" id="1.10.10.1420:FF:000003">
    <property type="entry name" value="CDT1-like protein a chloroplastic"/>
    <property type="match status" value="1"/>
</dbReference>
<dbReference type="GO" id="GO:0071163">
    <property type="term" value="P:DNA replication preinitiation complex assembly"/>
    <property type="evidence" value="ECO:0007669"/>
    <property type="project" value="InterPro"/>
</dbReference>
<dbReference type="InterPro" id="IPR014939">
    <property type="entry name" value="CDT1_Gemini-bd-like"/>
</dbReference>
<dbReference type="EMBL" id="JAQQAF010000009">
    <property type="protein sequence ID" value="KAJ8460163.1"/>
    <property type="molecule type" value="Genomic_DNA"/>
</dbReference>
<comment type="caution">
    <text evidence="5">The sequence shown here is derived from an EMBL/GenBank/DDBJ whole genome shotgun (WGS) entry which is preliminary data.</text>
</comment>
<organism evidence="5 6">
    <name type="scientific">Ensete ventricosum</name>
    <name type="common">Abyssinian banana</name>
    <name type="synonym">Musa ensete</name>
    <dbReference type="NCBI Taxonomy" id="4639"/>
    <lineage>
        <taxon>Eukaryota</taxon>
        <taxon>Viridiplantae</taxon>
        <taxon>Streptophyta</taxon>
        <taxon>Embryophyta</taxon>
        <taxon>Tracheophyta</taxon>
        <taxon>Spermatophyta</taxon>
        <taxon>Magnoliopsida</taxon>
        <taxon>Liliopsida</taxon>
        <taxon>Zingiberales</taxon>
        <taxon>Musaceae</taxon>
        <taxon>Ensete</taxon>
    </lineage>
</organism>
<dbReference type="Pfam" id="PF16679">
    <property type="entry name" value="CDT1_C"/>
    <property type="match status" value="1"/>
</dbReference>
<dbReference type="GO" id="GO:0030174">
    <property type="term" value="P:regulation of DNA-templated DNA replication initiation"/>
    <property type="evidence" value="ECO:0007669"/>
    <property type="project" value="InterPro"/>
</dbReference>
<evidence type="ECO:0000256" key="3">
    <source>
        <dbReference type="SAM" id="MobiDB-lite"/>
    </source>
</evidence>
<protein>
    <recommendedName>
        <fullName evidence="4">CDT1 Geminin-binding domain-containing protein</fullName>
    </recommendedName>
</protein>
<name>A0AAV8PT42_ENSVE</name>
<gene>
    <name evidence="5" type="ORF">OPV22_033089</name>
</gene>